<dbReference type="Gene3D" id="3.90.226.10">
    <property type="entry name" value="2-enoyl-CoA Hydratase, Chain A, domain 1"/>
    <property type="match status" value="2"/>
</dbReference>
<dbReference type="PROSITE" id="PS50989">
    <property type="entry name" value="COA_CT_CTER"/>
    <property type="match status" value="1"/>
</dbReference>
<dbReference type="PROSITE" id="PS50980">
    <property type="entry name" value="COA_CT_NTER"/>
    <property type="match status" value="1"/>
</dbReference>
<sequence length="637" mass="70140">MATIADVKRFKSTVNTASPEYQANYKEWQLLLNTLRDRLKEATSQGQMRHLETHIKRGQLLARDRIELLLDEDSPFLEICPLAGWGQKDMTLGGSIVAGIGLVCGVETMVIASVPTLSGGSSNEVSVVRGERISQILMENRLPAIQLLQTGGANLSQQFRVFHRGGIATIHSTILSPFSIGSRTYGNLSSPHRNSSKAGIPTCSVVFGSSTAGGAYSPGMSDYVIMVKNKAQVFLGGPPLVQMATGEISDAESLGGADMHSRKSGVSDQLALDEFDAIRKAREWMSHLNWKKHGPVPPRHLTPSIEEPIYNRDELLGIVSANIRLPFDATEVVIRIVDGSRFMPFKPLYGANLVCGWAHVHGWFYFILFYLVFFDVFIEYTSVIYYYRETFDAGIPVGILANNNVLFTQEANKATQFIQLCNLKNTPLLFFHNITGFMVGKRYEEEGIVKAGARFINAVANSQVPAITIIMGASYGAGNYAMSGRAYNPRFLFSWPNSKCSVMGPDQLTGVMDLITRQAAERTGQVIDENAAAARNEKFRLVVEKESDVYYTTSRCLDDGVIDPRDTRDVVGMCLSVVYNREVKGGNLYGISRILGSVYKAGVMSNCYGRHGQLNGWRSFASGRQVGHCIQSDSIDP</sequence>
<evidence type="ECO:0000259" key="6">
    <source>
        <dbReference type="PROSITE" id="PS50980"/>
    </source>
</evidence>
<comment type="pathway">
    <text evidence="1">Amino-acid degradation; L-leucine degradation; (S)-3-hydroxy-3-methylglutaryl-CoA from 3-isovaleryl-CoA: step 2/3.</text>
</comment>
<reference evidence="8 9" key="1">
    <citation type="journal article" date="2018" name="New Phytol.">
        <title>Phylogenomics of Endogonaceae and evolution of mycorrhizas within Mucoromycota.</title>
        <authorList>
            <person name="Chang Y."/>
            <person name="Desiro A."/>
            <person name="Na H."/>
            <person name="Sandor L."/>
            <person name="Lipzen A."/>
            <person name="Clum A."/>
            <person name="Barry K."/>
            <person name="Grigoriev I.V."/>
            <person name="Martin F.M."/>
            <person name="Stajich J.E."/>
            <person name="Smith M.E."/>
            <person name="Bonito G."/>
            <person name="Spatafora J.W."/>
        </authorList>
    </citation>
    <scope>NUCLEOTIDE SEQUENCE [LARGE SCALE GENOMIC DNA]</scope>
    <source>
        <strain evidence="8 9">GMNB39</strain>
    </source>
</reference>
<protein>
    <recommendedName>
        <fullName evidence="2">methylcrotonoyl-CoA carboxylase</fullName>
        <ecNumber evidence="2">6.4.1.4</ecNumber>
    </recommendedName>
    <alternativeName>
        <fullName evidence="4">3-methylcrotonyl-CoA carboxylase 2</fullName>
    </alternativeName>
    <alternativeName>
        <fullName evidence="3">3-methylcrotonyl-CoA:carbon dioxide ligase subunit beta</fullName>
    </alternativeName>
</protein>
<dbReference type="PANTHER" id="PTHR22855">
    <property type="entry name" value="ACETYL, PROPIONYL, PYRUVATE, AND GLUTACONYL CARBOXYLASE-RELATED"/>
    <property type="match status" value="1"/>
</dbReference>
<evidence type="ECO:0000256" key="3">
    <source>
        <dbReference type="ARBA" id="ARBA00031237"/>
    </source>
</evidence>
<dbReference type="InterPro" id="IPR011763">
    <property type="entry name" value="COA_CT_C"/>
</dbReference>
<dbReference type="EMBL" id="RBNI01004033">
    <property type="protein sequence ID" value="RUP47849.1"/>
    <property type="molecule type" value="Genomic_DNA"/>
</dbReference>
<dbReference type="InterPro" id="IPR029045">
    <property type="entry name" value="ClpP/crotonase-like_dom_sf"/>
</dbReference>
<keyword evidence="9" id="KW-1185">Reference proteome</keyword>
<dbReference type="UniPathway" id="UPA00363">
    <property type="reaction ID" value="UER00861"/>
</dbReference>
<accession>A0A433DAG6</accession>
<gene>
    <name evidence="8" type="ORF">BC936DRAFT_145271</name>
</gene>
<evidence type="ECO:0000256" key="4">
    <source>
        <dbReference type="ARBA" id="ARBA00031404"/>
    </source>
</evidence>
<proteinExistence type="predicted"/>
<dbReference type="GO" id="GO:0004485">
    <property type="term" value="F:methylcrotonoyl-CoA carboxylase activity"/>
    <property type="evidence" value="ECO:0007669"/>
    <property type="project" value="UniProtKB-EC"/>
</dbReference>
<evidence type="ECO:0000256" key="2">
    <source>
        <dbReference type="ARBA" id="ARBA00026116"/>
    </source>
</evidence>
<dbReference type="InterPro" id="IPR034733">
    <property type="entry name" value="AcCoA_carboxyl_beta"/>
</dbReference>
<comment type="catalytic activity">
    <reaction evidence="5">
        <text>3-methylbut-2-enoyl-CoA + hydrogencarbonate + ATP = 3-methyl-(2E)-glutaconyl-CoA + ADP + phosphate + H(+)</text>
        <dbReference type="Rhea" id="RHEA:13589"/>
        <dbReference type="ChEBI" id="CHEBI:15378"/>
        <dbReference type="ChEBI" id="CHEBI:17544"/>
        <dbReference type="ChEBI" id="CHEBI:30616"/>
        <dbReference type="ChEBI" id="CHEBI:43474"/>
        <dbReference type="ChEBI" id="CHEBI:57344"/>
        <dbReference type="ChEBI" id="CHEBI:57346"/>
        <dbReference type="ChEBI" id="CHEBI:456216"/>
        <dbReference type="EC" id="6.4.1.4"/>
    </reaction>
</comment>
<evidence type="ECO:0000313" key="9">
    <source>
        <dbReference type="Proteomes" id="UP000268093"/>
    </source>
</evidence>
<evidence type="ECO:0000256" key="5">
    <source>
        <dbReference type="ARBA" id="ARBA00052347"/>
    </source>
</evidence>
<dbReference type="InterPro" id="IPR011762">
    <property type="entry name" value="COA_CT_N"/>
</dbReference>
<dbReference type="SUPFAM" id="SSF52096">
    <property type="entry name" value="ClpP/crotonase"/>
    <property type="match status" value="2"/>
</dbReference>
<dbReference type="Proteomes" id="UP000268093">
    <property type="component" value="Unassembled WGS sequence"/>
</dbReference>
<dbReference type="EC" id="6.4.1.4" evidence="2"/>
<evidence type="ECO:0000256" key="1">
    <source>
        <dbReference type="ARBA" id="ARBA00025711"/>
    </source>
</evidence>
<dbReference type="Pfam" id="PF01039">
    <property type="entry name" value="Carboxyl_trans"/>
    <property type="match status" value="3"/>
</dbReference>
<evidence type="ECO:0000259" key="7">
    <source>
        <dbReference type="PROSITE" id="PS50989"/>
    </source>
</evidence>
<dbReference type="FunFam" id="3.90.226.10:FF:000030">
    <property type="entry name" value="Acetyl-CoA carboxylase carboxyltransferase subunit"/>
    <property type="match status" value="1"/>
</dbReference>
<name>A0A433DAG6_9FUNG</name>
<dbReference type="OrthoDB" id="439921at2759"/>
<comment type="caution">
    <text evidence="8">The sequence shown here is derived from an EMBL/GenBank/DDBJ whole genome shotgun (WGS) entry which is preliminary data.</text>
</comment>
<dbReference type="AlphaFoldDB" id="A0A433DAG6"/>
<evidence type="ECO:0000313" key="8">
    <source>
        <dbReference type="EMBL" id="RUP47849.1"/>
    </source>
</evidence>
<feature type="domain" description="CoA carboxyltransferase C-terminal" evidence="7">
    <location>
        <begin position="304"/>
        <end position="585"/>
    </location>
</feature>
<dbReference type="GO" id="GO:0006552">
    <property type="term" value="P:L-leucine catabolic process"/>
    <property type="evidence" value="ECO:0007669"/>
    <property type="project" value="UniProtKB-UniPathway"/>
</dbReference>
<feature type="domain" description="CoA carboxyltransferase N-terminal" evidence="6">
    <location>
        <begin position="27"/>
        <end position="300"/>
    </location>
</feature>
<organism evidence="8 9">
    <name type="scientific">Jimgerdemannia flammicorona</name>
    <dbReference type="NCBI Taxonomy" id="994334"/>
    <lineage>
        <taxon>Eukaryota</taxon>
        <taxon>Fungi</taxon>
        <taxon>Fungi incertae sedis</taxon>
        <taxon>Mucoromycota</taxon>
        <taxon>Mucoromycotina</taxon>
        <taxon>Endogonomycetes</taxon>
        <taxon>Endogonales</taxon>
        <taxon>Endogonaceae</taxon>
        <taxon>Jimgerdemannia</taxon>
    </lineage>
</organism>
<dbReference type="PANTHER" id="PTHR22855:SF46">
    <property type="entry name" value="METHYLCROTONOYL-COA CARBOXYLASE"/>
    <property type="match status" value="1"/>
</dbReference>
<dbReference type="InterPro" id="IPR045190">
    <property type="entry name" value="MCCB/AccD1-like"/>
</dbReference>